<dbReference type="AlphaFoldDB" id="A0A239C280"/>
<evidence type="ECO:0000313" key="1">
    <source>
        <dbReference type="EMBL" id="SNS13483.1"/>
    </source>
</evidence>
<dbReference type="Proteomes" id="UP000198420">
    <property type="component" value="Unassembled WGS sequence"/>
</dbReference>
<organism evidence="1 2">
    <name type="scientific">Actinomadura mexicana</name>
    <dbReference type="NCBI Taxonomy" id="134959"/>
    <lineage>
        <taxon>Bacteria</taxon>
        <taxon>Bacillati</taxon>
        <taxon>Actinomycetota</taxon>
        <taxon>Actinomycetes</taxon>
        <taxon>Streptosporangiales</taxon>
        <taxon>Thermomonosporaceae</taxon>
        <taxon>Actinomadura</taxon>
    </lineage>
</organism>
<accession>A0A239C280</accession>
<proteinExistence type="predicted"/>
<dbReference type="EMBL" id="FZNP01000011">
    <property type="protein sequence ID" value="SNS13483.1"/>
    <property type="molecule type" value="Genomic_DNA"/>
</dbReference>
<evidence type="ECO:0000313" key="2">
    <source>
        <dbReference type="Proteomes" id="UP000198420"/>
    </source>
</evidence>
<sequence>MPRDDGKPRQVRNAPPRLNTMSVSEAVASQFRARILDDYGGRRQSRAV</sequence>
<dbReference type="RefSeq" id="WP_179279026.1">
    <property type="nucleotide sequence ID" value="NZ_FZNP01000011.1"/>
</dbReference>
<reference evidence="2" key="1">
    <citation type="submission" date="2017-06" db="EMBL/GenBank/DDBJ databases">
        <authorList>
            <person name="Varghese N."/>
            <person name="Submissions S."/>
        </authorList>
    </citation>
    <scope>NUCLEOTIDE SEQUENCE [LARGE SCALE GENOMIC DNA]</scope>
    <source>
        <strain evidence="2">DSM 44485</strain>
    </source>
</reference>
<keyword evidence="2" id="KW-1185">Reference proteome</keyword>
<gene>
    <name evidence="1" type="ORF">SAMN06265355_111204</name>
</gene>
<name>A0A239C280_9ACTN</name>
<protein>
    <submittedName>
        <fullName evidence="1">Uncharacterized protein</fullName>
    </submittedName>
</protein>